<sequence length="148" mass="16950">MCDMLDIAYKISQISIPVIAILAYFISKKTLNDAHDNTKLNIAQNELNIFYTLGQKITDCARLASESKFNKNDADSDKKNKILIAKEDLLNYLDNVCFYAKKGYITKINLKIQYGDAIKKIISDFEDDFGEASTYNNIKDINREFKNN</sequence>
<name>A7ZGI7_CAMC1</name>
<accession>A7ZGI7</accession>
<protein>
    <submittedName>
        <fullName evidence="1">Uncharacterized protein</fullName>
    </submittedName>
</protein>
<reference evidence="2" key="1">
    <citation type="submission" date="2007-10" db="EMBL/GenBank/DDBJ databases">
        <title>Genome sequence of Campylobacter concisus 13826 isolated from human feces.</title>
        <authorList>
            <person name="Fouts D.E."/>
            <person name="Mongodin E.F."/>
            <person name="Puiu D."/>
            <person name="Sebastian Y."/>
            <person name="Miller W.G."/>
            <person name="Mandrell R.E."/>
            <person name="On S."/>
            <person name="Nelson K.E."/>
        </authorList>
    </citation>
    <scope>NUCLEOTIDE SEQUENCE [LARGE SCALE GENOMIC DNA]</scope>
    <source>
        <strain evidence="2">13826</strain>
        <plasmid evidence="2">Plasmid pCCON16</plasmid>
    </source>
</reference>
<dbReference type="Proteomes" id="UP000001121">
    <property type="component" value="Plasmid pCCON16"/>
</dbReference>
<gene>
    <name evidence="1" type="ORF">CCC13826_1357</name>
</gene>
<dbReference type="HOGENOM" id="CLU_1783312_0_0_7"/>
<geneLocation type="plasmid" evidence="1 2">
    <name>pCCON16</name>
</geneLocation>
<evidence type="ECO:0000313" key="2">
    <source>
        <dbReference type="Proteomes" id="UP000001121"/>
    </source>
</evidence>
<keyword evidence="1" id="KW-0614">Plasmid</keyword>
<organism evidence="1 2">
    <name type="scientific">Campylobacter concisus (strain 13826)</name>
    <dbReference type="NCBI Taxonomy" id="360104"/>
    <lineage>
        <taxon>Bacteria</taxon>
        <taxon>Pseudomonadati</taxon>
        <taxon>Campylobacterota</taxon>
        <taxon>Epsilonproteobacteria</taxon>
        <taxon>Campylobacterales</taxon>
        <taxon>Campylobacteraceae</taxon>
        <taxon>Campylobacter</taxon>
    </lineage>
</organism>
<dbReference type="RefSeq" id="WP_012000899.1">
    <property type="nucleotide sequence ID" value="NC_009796.1"/>
</dbReference>
<dbReference type="EMBL" id="CP000794">
    <property type="protein sequence ID" value="EAT97352.2"/>
    <property type="molecule type" value="Genomic_DNA"/>
</dbReference>
<evidence type="ECO:0000313" key="1">
    <source>
        <dbReference type="EMBL" id="EAT97352.2"/>
    </source>
</evidence>
<dbReference type="KEGG" id="cco:CCC13826_1357"/>
<proteinExistence type="predicted"/>
<dbReference type="AlphaFoldDB" id="A7ZGI7"/>